<name>A0A8S2CQU9_9BILA</name>
<evidence type="ECO:0000313" key="2">
    <source>
        <dbReference type="EMBL" id="CAF3492175.1"/>
    </source>
</evidence>
<dbReference type="EMBL" id="CAJOBA010000001">
    <property type="protein sequence ID" value="CAF3492175.1"/>
    <property type="molecule type" value="Genomic_DNA"/>
</dbReference>
<proteinExistence type="predicted"/>
<sequence length="167" mass="19482">MMKELPFPSKISLVLNISYKEVEQVMYFVNYIVLKPGHGKYAEYFHEKDVIDLSNTKAVKSSRGALRRLIRAIQDDTERGTADYQRARVYYERLKNSALPFSFDEVARFITRHTGLELGIGAEAIYTLLQRTDLDHEYESIQARLRAVTNFEDDNVRKMLKRLEVIT</sequence>
<evidence type="ECO:0000313" key="1">
    <source>
        <dbReference type="EMBL" id="CAF0720951.1"/>
    </source>
</evidence>
<dbReference type="EMBL" id="CAJNOK010000001">
    <property type="protein sequence ID" value="CAF0720951.1"/>
    <property type="molecule type" value="Genomic_DNA"/>
</dbReference>
<reference evidence="1" key="1">
    <citation type="submission" date="2021-02" db="EMBL/GenBank/DDBJ databases">
        <authorList>
            <person name="Nowell W R."/>
        </authorList>
    </citation>
    <scope>NUCLEOTIDE SEQUENCE</scope>
</reference>
<comment type="caution">
    <text evidence="1">The sequence shown here is derived from an EMBL/GenBank/DDBJ whole genome shotgun (WGS) entry which is preliminary data.</text>
</comment>
<dbReference type="SUPFAM" id="SSF64484">
    <property type="entry name" value="beta and beta-prime subunits of DNA dependent RNA-polymerase"/>
    <property type="match status" value="1"/>
</dbReference>
<gene>
    <name evidence="1" type="ORF">OVA965_LOCUS40</name>
    <name evidence="2" type="ORF">TMI583_LOCUS40</name>
</gene>
<organism evidence="1 3">
    <name type="scientific">Didymodactylos carnosus</name>
    <dbReference type="NCBI Taxonomy" id="1234261"/>
    <lineage>
        <taxon>Eukaryota</taxon>
        <taxon>Metazoa</taxon>
        <taxon>Spiralia</taxon>
        <taxon>Gnathifera</taxon>
        <taxon>Rotifera</taxon>
        <taxon>Eurotatoria</taxon>
        <taxon>Bdelloidea</taxon>
        <taxon>Philodinida</taxon>
        <taxon>Philodinidae</taxon>
        <taxon>Didymodactylos</taxon>
    </lineage>
</organism>
<dbReference type="Proteomes" id="UP000677228">
    <property type="component" value="Unassembled WGS sequence"/>
</dbReference>
<protein>
    <submittedName>
        <fullName evidence="1">Uncharacterized protein</fullName>
    </submittedName>
</protein>
<dbReference type="Proteomes" id="UP000682733">
    <property type="component" value="Unassembled WGS sequence"/>
</dbReference>
<dbReference type="AlphaFoldDB" id="A0A8S2CQU9"/>
<accession>A0A8S2CQU9</accession>
<evidence type="ECO:0000313" key="3">
    <source>
        <dbReference type="Proteomes" id="UP000677228"/>
    </source>
</evidence>